<dbReference type="EMBL" id="BAFB01000207">
    <property type="protein sequence ID" value="GAB36330.1"/>
    <property type="molecule type" value="Genomic_DNA"/>
</dbReference>
<dbReference type="GO" id="GO:0003677">
    <property type="term" value="F:DNA binding"/>
    <property type="evidence" value="ECO:0007669"/>
    <property type="project" value="UniProtKB-UniRule"/>
</dbReference>
<dbReference type="InterPro" id="IPR010998">
    <property type="entry name" value="Integrase_recombinase_N"/>
</dbReference>
<dbReference type="GO" id="GO:0006310">
    <property type="term" value="P:DNA recombination"/>
    <property type="evidence" value="ECO:0007669"/>
    <property type="project" value="UniProtKB-KW"/>
</dbReference>
<comment type="caution">
    <text evidence="6">The sequence shown here is derived from an EMBL/GenBank/DDBJ whole genome shotgun (WGS) entry which is preliminary data.</text>
</comment>
<evidence type="ECO:0000259" key="4">
    <source>
        <dbReference type="PROSITE" id="PS51898"/>
    </source>
</evidence>
<dbReference type="InterPro" id="IPR052925">
    <property type="entry name" value="Phage_Integrase-like_Recomb"/>
</dbReference>
<dbReference type="InterPro" id="IPR013762">
    <property type="entry name" value="Integrase-like_cat_sf"/>
</dbReference>
<dbReference type="PANTHER" id="PTHR34605">
    <property type="entry name" value="PHAGE_INTEGRASE DOMAIN-CONTAINING PROTEIN"/>
    <property type="match status" value="1"/>
</dbReference>
<dbReference type="InterPro" id="IPR044068">
    <property type="entry name" value="CB"/>
</dbReference>
<evidence type="ECO:0000313" key="6">
    <source>
        <dbReference type="EMBL" id="GAB36330.1"/>
    </source>
</evidence>
<feature type="domain" description="Tyr recombinase" evidence="4">
    <location>
        <begin position="169"/>
        <end position="407"/>
    </location>
</feature>
<keyword evidence="1 3" id="KW-0238">DNA-binding</keyword>
<dbReference type="InterPro" id="IPR002104">
    <property type="entry name" value="Integrase_catalytic"/>
</dbReference>
<reference evidence="6" key="1">
    <citation type="submission" date="2012-02" db="EMBL/GenBank/DDBJ databases">
        <title>Whole genome shotgun sequence of Gordonia otitidis NBRC 100426.</title>
        <authorList>
            <person name="Yoshida I."/>
            <person name="Hosoyama A."/>
            <person name="Tsuchikane K."/>
            <person name="Katsumata H."/>
            <person name="Yamazaki S."/>
            <person name="Fujita N."/>
        </authorList>
    </citation>
    <scope>NUCLEOTIDE SEQUENCE [LARGE SCALE GENOMIC DNA]</scope>
    <source>
        <strain evidence="6">NBRC 100426</strain>
    </source>
</reference>
<dbReference type="GO" id="GO:0015074">
    <property type="term" value="P:DNA integration"/>
    <property type="evidence" value="ECO:0007669"/>
    <property type="project" value="InterPro"/>
</dbReference>
<dbReference type="STRING" id="1108044.GOOTI_207_00150"/>
<evidence type="ECO:0000256" key="2">
    <source>
        <dbReference type="ARBA" id="ARBA00023172"/>
    </source>
</evidence>
<keyword evidence="7" id="KW-1185">Reference proteome</keyword>
<sequence>MSTHHEWSRDETPAIVHHGDVDTRGVGLADGTYRTISDESRERIGEALADVVSPGTRRAYERQWRKFEGYCLASGYQPLPADPDVVCEYLHFLETTASPERQPSRVGWSVSSINQALAAIKFVHRRALAVPKATADDTTPIPLWKHPQVDDMLQSIRHRAARQGKSAPKQKRPILLGELTTLLTEADAAADTWRLRLYARRDAAVLLLGWVGAMRREEIAALRVRDVTRSHGRWTVKVARSKTDQFGQGNIKALPTGSNLTTCGPCAVVRWMECVSTFDERGRYGLIRLLSSDKKQRWHVCERQPSWQHLDLPLFRRIMRSANIDDRPISDDVVNSIVHRRVAASSIDVDTATVGAHSLRAGFVTEAILKGTNHRAIQRQTNHKSIQALLGYAREHDAFDNNAVTDIGL</sequence>
<gene>
    <name evidence="6" type="ORF">GOOTI_207_00150</name>
</gene>
<proteinExistence type="predicted"/>
<name>H5TS72_GORO1</name>
<dbReference type="SUPFAM" id="SSF56349">
    <property type="entry name" value="DNA breaking-rejoining enzymes"/>
    <property type="match status" value="1"/>
</dbReference>
<dbReference type="PANTHER" id="PTHR34605:SF3">
    <property type="entry name" value="P CELL-TYPE AGGLUTINATION PROTEIN MAP4-LIKE-RELATED"/>
    <property type="match status" value="1"/>
</dbReference>
<evidence type="ECO:0000256" key="1">
    <source>
        <dbReference type="ARBA" id="ARBA00023125"/>
    </source>
</evidence>
<dbReference type="InterPro" id="IPR011010">
    <property type="entry name" value="DNA_brk_join_enz"/>
</dbReference>
<evidence type="ECO:0000256" key="3">
    <source>
        <dbReference type="PROSITE-ProRule" id="PRU01248"/>
    </source>
</evidence>
<dbReference type="SUPFAM" id="SSF47823">
    <property type="entry name" value="lambda integrase-like, N-terminal domain"/>
    <property type="match status" value="1"/>
</dbReference>
<evidence type="ECO:0000259" key="5">
    <source>
        <dbReference type="PROSITE" id="PS51900"/>
    </source>
</evidence>
<feature type="domain" description="Core-binding (CB)" evidence="5">
    <location>
        <begin position="35"/>
        <end position="128"/>
    </location>
</feature>
<dbReference type="Gene3D" id="1.10.150.130">
    <property type="match status" value="1"/>
</dbReference>
<evidence type="ECO:0000313" key="7">
    <source>
        <dbReference type="Proteomes" id="UP000005038"/>
    </source>
</evidence>
<dbReference type="Gene3D" id="1.10.443.10">
    <property type="entry name" value="Intergrase catalytic core"/>
    <property type="match status" value="1"/>
</dbReference>
<dbReference type="PROSITE" id="PS51898">
    <property type="entry name" value="TYR_RECOMBINASE"/>
    <property type="match status" value="1"/>
</dbReference>
<keyword evidence="2" id="KW-0233">DNA recombination</keyword>
<dbReference type="RefSeq" id="WP_007240512.1">
    <property type="nucleotide sequence ID" value="NZ_BAFB01000207.1"/>
</dbReference>
<dbReference type="PROSITE" id="PS51900">
    <property type="entry name" value="CB"/>
    <property type="match status" value="1"/>
</dbReference>
<dbReference type="Proteomes" id="UP000005038">
    <property type="component" value="Unassembled WGS sequence"/>
</dbReference>
<dbReference type="AlphaFoldDB" id="H5TS72"/>
<accession>H5TS72</accession>
<organism evidence="6 7">
    <name type="scientific">Gordonia otitidis (strain DSM 44809 / CCUG 52243 / JCM 12355 / NBRC 100426 / IFM 10032)</name>
    <dbReference type="NCBI Taxonomy" id="1108044"/>
    <lineage>
        <taxon>Bacteria</taxon>
        <taxon>Bacillati</taxon>
        <taxon>Actinomycetota</taxon>
        <taxon>Actinomycetes</taxon>
        <taxon>Mycobacteriales</taxon>
        <taxon>Gordoniaceae</taxon>
        <taxon>Gordonia</taxon>
    </lineage>
</organism>
<protein>
    <submittedName>
        <fullName evidence="6">Phage integrase family protein</fullName>
    </submittedName>
</protein>